<protein>
    <submittedName>
        <fullName evidence="4">ParB family chromosome partitioning protein</fullName>
    </submittedName>
</protein>
<dbReference type="InterPro" id="IPR037972">
    <property type="entry name" value="RepB_N"/>
</dbReference>
<evidence type="ECO:0000256" key="1">
    <source>
        <dbReference type="ARBA" id="ARBA00006295"/>
    </source>
</evidence>
<dbReference type="SUPFAM" id="SSF109709">
    <property type="entry name" value="KorB DNA-binding domain-like"/>
    <property type="match status" value="1"/>
</dbReference>
<comment type="similarity">
    <text evidence="1">Belongs to the ParB family.</text>
</comment>
<dbReference type="CDD" id="cd16405">
    <property type="entry name" value="RepB_like_N"/>
    <property type="match status" value="1"/>
</dbReference>
<dbReference type="EMBL" id="JBEPLY010000009">
    <property type="protein sequence ID" value="MET3600743.1"/>
    <property type="molecule type" value="Genomic_DNA"/>
</dbReference>
<name>A0ABV2ICV7_9HYPH</name>
<dbReference type="RefSeq" id="WP_354434625.1">
    <property type="nucleotide sequence ID" value="NZ_JBEPLY010000009.1"/>
</dbReference>
<dbReference type="SMART" id="SM00470">
    <property type="entry name" value="ParB"/>
    <property type="match status" value="1"/>
</dbReference>
<dbReference type="PANTHER" id="PTHR33375">
    <property type="entry name" value="CHROMOSOME-PARTITIONING PROTEIN PARB-RELATED"/>
    <property type="match status" value="1"/>
</dbReference>
<evidence type="ECO:0000313" key="5">
    <source>
        <dbReference type="Proteomes" id="UP001549164"/>
    </source>
</evidence>
<reference evidence="4 5" key="1">
    <citation type="submission" date="2024-06" db="EMBL/GenBank/DDBJ databases">
        <title>Genomic Encyclopedia of Type Strains, Phase IV (KMG-IV): sequencing the most valuable type-strain genomes for metagenomic binning, comparative biology and taxonomic classification.</title>
        <authorList>
            <person name="Goeker M."/>
        </authorList>
    </citation>
    <scope>NUCLEOTIDE SEQUENCE [LARGE SCALE GENOMIC DNA]</scope>
    <source>
        <strain evidence="4 5">DSM 28102</strain>
    </source>
</reference>
<dbReference type="InterPro" id="IPR017819">
    <property type="entry name" value="Plasmid_partition_RepB"/>
</dbReference>
<accession>A0ABV2ICV7</accession>
<dbReference type="Proteomes" id="UP001549164">
    <property type="component" value="Unassembled WGS sequence"/>
</dbReference>
<keyword evidence="5" id="KW-1185">Reference proteome</keyword>
<feature type="region of interest" description="Disordered" evidence="2">
    <location>
        <begin position="1"/>
        <end position="38"/>
    </location>
</feature>
<dbReference type="NCBIfam" id="TIGR00180">
    <property type="entry name" value="parB_part"/>
    <property type="match status" value="1"/>
</dbReference>
<dbReference type="Gene3D" id="3.90.1530.30">
    <property type="match status" value="1"/>
</dbReference>
<gene>
    <name evidence="4" type="ORF">ABID12_002694</name>
</gene>
<evidence type="ECO:0000256" key="2">
    <source>
        <dbReference type="SAM" id="MobiDB-lite"/>
    </source>
</evidence>
<feature type="domain" description="ParB-like N-terminal" evidence="3">
    <location>
        <begin position="55"/>
        <end position="162"/>
    </location>
</feature>
<dbReference type="InterPro" id="IPR050336">
    <property type="entry name" value="Chromosome_partition/occlusion"/>
</dbReference>
<dbReference type="Gene3D" id="1.10.10.2830">
    <property type="match status" value="1"/>
</dbReference>
<dbReference type="PANTHER" id="PTHR33375:SF1">
    <property type="entry name" value="CHROMOSOME-PARTITIONING PROTEIN PARB-RELATED"/>
    <property type="match status" value="1"/>
</dbReference>
<organism evidence="4 5">
    <name type="scientific">Martelella mangrovi</name>
    <dbReference type="NCBI Taxonomy" id="1397477"/>
    <lineage>
        <taxon>Bacteria</taxon>
        <taxon>Pseudomonadati</taxon>
        <taxon>Pseudomonadota</taxon>
        <taxon>Alphaproteobacteria</taxon>
        <taxon>Hyphomicrobiales</taxon>
        <taxon>Aurantimonadaceae</taxon>
        <taxon>Martelella</taxon>
    </lineage>
</organism>
<dbReference type="InterPro" id="IPR003115">
    <property type="entry name" value="ParB_N"/>
</dbReference>
<dbReference type="InterPro" id="IPR036086">
    <property type="entry name" value="ParB/Sulfiredoxin_sf"/>
</dbReference>
<evidence type="ECO:0000313" key="4">
    <source>
        <dbReference type="EMBL" id="MET3600743.1"/>
    </source>
</evidence>
<sequence length="337" mass="36561">MKKSILKMMAEASPEDADKDSSEQQASPLARGRRGSPVISNVGKALNSLSESSITVLDPEKIDASPYNDRFESDSAVAEEIESLAASIKAEGQKIPVLVRPHPKEQGRYQLAYGHRRLAAVRLLAAESETPGEIRVRAYIRPLSDKELLVEQSLENGVRENLTWIEQALWAQQLRAAGFSGVAIEPVLGVSKTPLSLMLKVARALPTDIVRAIGRAKGVGRPKWMSLADACAEDGDAAIKRVRALMDNPAFKSADSAHRVDLALKAARGPSANKDEAETRDISGNGRVLGRVIRSRTGTTISIPGREAAFAEWLETRLDALADEFFSTSSGKNKRKQ</sequence>
<comment type="caution">
    <text evidence="4">The sequence shown here is derived from an EMBL/GenBank/DDBJ whole genome shotgun (WGS) entry which is preliminary data.</text>
</comment>
<dbReference type="InterPro" id="IPR011111">
    <property type="entry name" value="Plasmid_RepB"/>
</dbReference>
<dbReference type="Pfam" id="PF02195">
    <property type="entry name" value="ParB_N"/>
    <property type="match status" value="1"/>
</dbReference>
<dbReference type="Pfam" id="PF07506">
    <property type="entry name" value="RepB"/>
    <property type="match status" value="1"/>
</dbReference>
<dbReference type="InterPro" id="IPR004437">
    <property type="entry name" value="ParB/RepB/Spo0J"/>
</dbReference>
<proteinExistence type="inferred from homology"/>
<dbReference type="NCBIfam" id="TIGR03454">
    <property type="entry name" value="partition_RepB"/>
    <property type="match status" value="1"/>
</dbReference>
<evidence type="ECO:0000259" key="3">
    <source>
        <dbReference type="SMART" id="SM00470"/>
    </source>
</evidence>
<dbReference type="SUPFAM" id="SSF110849">
    <property type="entry name" value="ParB/Sulfiredoxin"/>
    <property type="match status" value="1"/>
</dbReference>